<proteinExistence type="predicted"/>
<dbReference type="RefSeq" id="WP_167544290.1">
    <property type="nucleotide sequence ID" value="NZ_FRCX01000005.1"/>
</dbReference>
<dbReference type="STRING" id="551987.SAMN05192549_105308"/>
<dbReference type="AlphaFoldDB" id="A0A1M7PQR3"/>
<evidence type="ECO:0000313" key="2">
    <source>
        <dbReference type="EMBL" id="SHN19650.1"/>
    </source>
</evidence>
<feature type="compositionally biased region" description="Polar residues" evidence="1">
    <location>
        <begin position="19"/>
        <end position="31"/>
    </location>
</feature>
<organism evidence="2 3">
    <name type="scientific">Duganella sacchari</name>
    <dbReference type="NCBI Taxonomy" id="551987"/>
    <lineage>
        <taxon>Bacteria</taxon>
        <taxon>Pseudomonadati</taxon>
        <taxon>Pseudomonadota</taxon>
        <taxon>Betaproteobacteria</taxon>
        <taxon>Burkholderiales</taxon>
        <taxon>Oxalobacteraceae</taxon>
        <taxon>Telluria group</taxon>
        <taxon>Duganella</taxon>
    </lineage>
</organism>
<sequence>MRQIPDHVLEMIAGGGASDTGSIATLPTVTVTGPGGGGGGGWDPGPWDPYPYPGPGEGGGGGGGGDNPEPPPCHHSSPAPAQAPSGVNLDKLRDMVGQLSNQIKGMSDSNRIEYGAFIYRSSDGALHTTALARGDEDSSPISFQPSAGDKIVGWLHSHPVDPVIDERFPSTPRNSSNGIGDTGAARNLLNNTTSVDPGMLMYILDAKSGQAYEYTAAGGDNRSLGNNVTADATC</sequence>
<feature type="compositionally biased region" description="Gly residues" evidence="1">
    <location>
        <begin position="55"/>
        <end position="66"/>
    </location>
</feature>
<evidence type="ECO:0000313" key="3">
    <source>
        <dbReference type="Proteomes" id="UP000184339"/>
    </source>
</evidence>
<name>A0A1M7PQR3_9BURK</name>
<gene>
    <name evidence="2" type="ORF">SAMN05192549_105308</name>
</gene>
<protein>
    <submittedName>
        <fullName evidence="2">Uncharacterized protein</fullName>
    </submittedName>
</protein>
<keyword evidence="3" id="KW-1185">Reference proteome</keyword>
<accession>A0A1M7PQR3</accession>
<feature type="compositionally biased region" description="Gly residues" evidence="1">
    <location>
        <begin position="33"/>
        <end position="43"/>
    </location>
</feature>
<feature type="region of interest" description="Disordered" evidence="1">
    <location>
        <begin position="15"/>
        <end position="87"/>
    </location>
</feature>
<feature type="region of interest" description="Disordered" evidence="1">
    <location>
        <begin position="166"/>
        <end position="185"/>
    </location>
</feature>
<feature type="compositionally biased region" description="Low complexity" evidence="1">
    <location>
        <begin position="74"/>
        <end position="85"/>
    </location>
</feature>
<dbReference type="EMBL" id="FRCX01000005">
    <property type="protein sequence ID" value="SHN19650.1"/>
    <property type="molecule type" value="Genomic_DNA"/>
</dbReference>
<dbReference type="Proteomes" id="UP000184339">
    <property type="component" value="Unassembled WGS sequence"/>
</dbReference>
<evidence type="ECO:0000256" key="1">
    <source>
        <dbReference type="SAM" id="MobiDB-lite"/>
    </source>
</evidence>
<reference evidence="3" key="1">
    <citation type="submission" date="2016-11" db="EMBL/GenBank/DDBJ databases">
        <authorList>
            <person name="Varghese N."/>
            <person name="Submissions S."/>
        </authorList>
    </citation>
    <scope>NUCLEOTIDE SEQUENCE [LARGE SCALE GENOMIC DNA]</scope>
    <source>
        <strain evidence="3">Sac-22</strain>
    </source>
</reference>